<keyword evidence="4" id="KW-1185">Reference proteome</keyword>
<feature type="domain" description="Alpha/beta hydrolase fold-3" evidence="2">
    <location>
        <begin position="25"/>
        <end position="241"/>
    </location>
</feature>
<dbReference type="InterPro" id="IPR050300">
    <property type="entry name" value="GDXG_lipolytic_enzyme"/>
</dbReference>
<dbReference type="GO" id="GO:0016787">
    <property type="term" value="F:hydrolase activity"/>
    <property type="evidence" value="ECO:0007669"/>
    <property type="project" value="UniProtKB-KW"/>
</dbReference>
<dbReference type="SUPFAM" id="SSF53474">
    <property type="entry name" value="alpha/beta-Hydrolases"/>
    <property type="match status" value="1"/>
</dbReference>
<dbReference type="RefSeq" id="WP_191764340.1">
    <property type="nucleotide sequence ID" value="NZ_JACSPM010000001.1"/>
</dbReference>
<evidence type="ECO:0000313" key="3">
    <source>
        <dbReference type="EMBL" id="MBD8022697.1"/>
    </source>
</evidence>
<protein>
    <submittedName>
        <fullName evidence="3">Alpha/beta hydrolase fold domain-containing protein</fullName>
    </submittedName>
</protein>
<accession>A0ABR8X039</accession>
<dbReference type="Pfam" id="PF07859">
    <property type="entry name" value="Abhydrolase_3"/>
    <property type="match status" value="1"/>
</dbReference>
<dbReference type="Proteomes" id="UP000602532">
    <property type="component" value="Unassembled WGS sequence"/>
</dbReference>
<gene>
    <name evidence="3" type="ORF">H9622_03730</name>
</gene>
<comment type="caution">
    <text evidence="3">The sequence shown here is derived from an EMBL/GenBank/DDBJ whole genome shotgun (WGS) entry which is preliminary data.</text>
</comment>
<keyword evidence="1 3" id="KW-0378">Hydrolase</keyword>
<dbReference type="InterPro" id="IPR013094">
    <property type="entry name" value="AB_hydrolase_3"/>
</dbReference>
<dbReference type="EMBL" id="JACSPM010000001">
    <property type="protein sequence ID" value="MBD8022697.1"/>
    <property type="molecule type" value="Genomic_DNA"/>
</dbReference>
<dbReference type="Gene3D" id="3.40.50.1820">
    <property type="entry name" value="alpha/beta hydrolase"/>
    <property type="match status" value="1"/>
</dbReference>
<dbReference type="PANTHER" id="PTHR48081:SF8">
    <property type="entry name" value="ALPHA_BETA HYDROLASE FOLD-3 DOMAIN-CONTAINING PROTEIN-RELATED"/>
    <property type="match status" value="1"/>
</dbReference>
<sequence>MADHYPAADGLVRVYPARAPHGAGLVWAHGGGFVGGSIDMPEADRVGRELAAAGTTVVSVDYRLAGEGCRYPAPSDDVITAWTWVAGNADRLRLDRTRLAIGGGSAGANLAAGATLRMIESGHPVPPALVVLAYPTLLAVQPAPDAALRAALDADPAADHFGPDAVRRMYEDFLGAPVDDAPLAAVPGRAEPADLADFPPTLMINSEVDELRVSGEVFAATLAAAGRDVEVTFEPGTTHGHLNDPLDPAASHSLAVIAARLRSLSPRAEVSGL</sequence>
<evidence type="ECO:0000313" key="4">
    <source>
        <dbReference type="Proteomes" id="UP000602532"/>
    </source>
</evidence>
<reference evidence="3 4" key="1">
    <citation type="submission" date="2020-08" db="EMBL/GenBank/DDBJ databases">
        <title>A Genomic Blueprint of the Chicken Gut Microbiome.</title>
        <authorList>
            <person name="Gilroy R."/>
            <person name="Ravi A."/>
            <person name="Getino M."/>
            <person name="Pursley I."/>
            <person name="Horton D.L."/>
            <person name="Alikhan N.-F."/>
            <person name="Baker D."/>
            <person name="Gharbi K."/>
            <person name="Hall N."/>
            <person name="Watson M."/>
            <person name="Adriaenssens E.M."/>
            <person name="Foster-Nyarko E."/>
            <person name="Jarju S."/>
            <person name="Secka A."/>
            <person name="Antonio M."/>
            <person name="Oren A."/>
            <person name="Chaudhuri R."/>
            <person name="La Ragione R.M."/>
            <person name="Hildebrand F."/>
            <person name="Pallen M.J."/>
        </authorList>
    </citation>
    <scope>NUCLEOTIDE SEQUENCE [LARGE SCALE GENOMIC DNA]</scope>
    <source>
        <strain evidence="3 4">Sa1CUA4</strain>
    </source>
</reference>
<evidence type="ECO:0000256" key="1">
    <source>
        <dbReference type="ARBA" id="ARBA00022801"/>
    </source>
</evidence>
<evidence type="ECO:0000259" key="2">
    <source>
        <dbReference type="Pfam" id="PF07859"/>
    </source>
</evidence>
<dbReference type="PANTHER" id="PTHR48081">
    <property type="entry name" value="AB HYDROLASE SUPERFAMILY PROTEIN C4A8.06C"/>
    <property type="match status" value="1"/>
</dbReference>
<proteinExistence type="predicted"/>
<dbReference type="InterPro" id="IPR029058">
    <property type="entry name" value="AB_hydrolase_fold"/>
</dbReference>
<name>A0ABR8X039_9MICO</name>
<organism evidence="3 4">
    <name type="scientific">Microbacterium gallinarum</name>
    <dbReference type="NCBI Taxonomy" id="2762209"/>
    <lineage>
        <taxon>Bacteria</taxon>
        <taxon>Bacillati</taxon>
        <taxon>Actinomycetota</taxon>
        <taxon>Actinomycetes</taxon>
        <taxon>Micrococcales</taxon>
        <taxon>Microbacteriaceae</taxon>
        <taxon>Microbacterium</taxon>
    </lineage>
</organism>